<comment type="caution">
    <text evidence="3">The sequence shown here is derived from an EMBL/GenBank/DDBJ whole genome shotgun (WGS) entry which is preliminary data.</text>
</comment>
<feature type="transmembrane region" description="Helical" evidence="1">
    <location>
        <begin position="12"/>
        <end position="34"/>
    </location>
</feature>
<gene>
    <name evidence="3" type="ORF">CCY01nite_38950</name>
</gene>
<accession>A0A512RPL1</accession>
<feature type="domain" description="ABC-type uncharacterised transport system" evidence="2">
    <location>
        <begin position="500"/>
        <end position="732"/>
    </location>
</feature>
<proteinExistence type="predicted"/>
<feature type="transmembrane region" description="Helical" evidence="1">
    <location>
        <begin position="761"/>
        <end position="779"/>
    </location>
</feature>
<keyword evidence="1" id="KW-1133">Transmembrane helix</keyword>
<dbReference type="Pfam" id="PF12679">
    <property type="entry name" value="ABC2_membrane_2"/>
    <property type="match status" value="1"/>
</dbReference>
<reference evidence="3 4" key="1">
    <citation type="submission" date="2019-07" db="EMBL/GenBank/DDBJ databases">
        <title>Whole genome shotgun sequence of Chitinophaga cymbidii NBRC 109752.</title>
        <authorList>
            <person name="Hosoyama A."/>
            <person name="Uohara A."/>
            <person name="Ohji S."/>
            <person name="Ichikawa N."/>
        </authorList>
    </citation>
    <scope>NUCLEOTIDE SEQUENCE [LARGE SCALE GENOMIC DNA]</scope>
    <source>
        <strain evidence="3 4">NBRC 109752</strain>
    </source>
</reference>
<feature type="transmembrane region" description="Helical" evidence="1">
    <location>
        <begin position="78"/>
        <end position="95"/>
    </location>
</feature>
<feature type="transmembrane region" description="Helical" evidence="1">
    <location>
        <begin position="263"/>
        <end position="282"/>
    </location>
</feature>
<name>A0A512RPL1_9BACT</name>
<organism evidence="3 4">
    <name type="scientific">Chitinophaga cymbidii</name>
    <dbReference type="NCBI Taxonomy" id="1096750"/>
    <lineage>
        <taxon>Bacteria</taxon>
        <taxon>Pseudomonadati</taxon>
        <taxon>Bacteroidota</taxon>
        <taxon>Chitinophagia</taxon>
        <taxon>Chitinophagales</taxon>
        <taxon>Chitinophagaceae</taxon>
        <taxon>Chitinophaga</taxon>
    </lineage>
</organism>
<dbReference type="OrthoDB" id="609779at2"/>
<feature type="transmembrane region" description="Helical" evidence="1">
    <location>
        <begin position="121"/>
        <end position="145"/>
    </location>
</feature>
<keyword evidence="1" id="KW-0472">Membrane</keyword>
<dbReference type="Proteomes" id="UP000321436">
    <property type="component" value="Unassembled WGS sequence"/>
</dbReference>
<keyword evidence="1" id="KW-0812">Transmembrane</keyword>
<protein>
    <recommendedName>
        <fullName evidence="2">ABC-type uncharacterized transport system domain-containing protein</fullName>
    </recommendedName>
</protein>
<evidence type="ECO:0000256" key="1">
    <source>
        <dbReference type="SAM" id="Phobius"/>
    </source>
</evidence>
<evidence type="ECO:0000259" key="2">
    <source>
        <dbReference type="Pfam" id="PF09822"/>
    </source>
</evidence>
<evidence type="ECO:0000313" key="3">
    <source>
        <dbReference type="EMBL" id="GEP97635.1"/>
    </source>
</evidence>
<sequence length="784" mass="88093">MIFKIAKAELRNLFYSPVAWFLLIIFFIQCAIFFTNPLYNSANGQDILLENTPWFIDYGPGKSFTGALFSANGLFRNIANNLYLFVPLLTMGLFSRELNNGSIKLLYSSPITTNQIVFGKYLAVAIFNCMLIVIVGVFMLTGVFVIRSAEWGVLLSAVLGFYLLVSAYAAIGLFMSTLSSYQLVSAISTFLIVFVLTRIGSLWQQYDFVRDLTWFLSLQDRTDRMTQGLLPTKHVIYFMVIICMFLGFTLIKLNSTRKHKPWFVRAMQYTTVLVIALVIGYVSSKPRFTAYLDATSGDFHTVGPRTQEILKSMDKGPLEVTLYTNVLGTNAAHGLPRARNAYLGLLWEKYQRFKPDMNFRYVNYYDHDSAIMGNSVYAMFPGKTLEQIAEKAAQAYQLDPDDFVSPGDVRKEVDLRPENLKLVMQLKYNGRTEFLRTFRTPEIWPKEINVNAALKRLMQDTIPRVVFAAGNWERSPFKTGQREYSLLFTGKSENYSLINIGFDVDTIVLDSAAIPENTSTLVLADPKSQLSEKAVAGIKEYIDKGGNMMILGEPGKQHILNPVLQQLGVQLLPGTIVQPTYDEMPHIFYPVYADSALDIAEETAFLNRKWKLKRKELKPTTPDDPLRMSISGATGLVIAGNGPFKAETLLKAADTAAAWVKMGPVVTDSAAPVFSPRAGDIKGNFPVATMLTRNINGKQQRIIVSSDADWASNLYKGSTPYGQAFFSWLDNNRFPIYDPFKAHQDNLLLITRKGAATLKVLYIWVLPALLLIGAAILLIRRKRK</sequence>
<dbReference type="AlphaFoldDB" id="A0A512RPL1"/>
<dbReference type="PANTHER" id="PTHR43471">
    <property type="entry name" value="ABC TRANSPORTER PERMEASE"/>
    <property type="match status" value="1"/>
</dbReference>
<dbReference type="GO" id="GO:0140359">
    <property type="term" value="F:ABC-type transporter activity"/>
    <property type="evidence" value="ECO:0007669"/>
    <property type="project" value="InterPro"/>
</dbReference>
<feature type="transmembrane region" description="Helical" evidence="1">
    <location>
        <begin position="234"/>
        <end position="251"/>
    </location>
</feature>
<dbReference type="InterPro" id="IPR029062">
    <property type="entry name" value="Class_I_gatase-like"/>
</dbReference>
<dbReference type="InterPro" id="IPR019196">
    <property type="entry name" value="ABC_transp_unknown"/>
</dbReference>
<dbReference type="Pfam" id="PF09822">
    <property type="entry name" value="ABC_transp_aux"/>
    <property type="match status" value="1"/>
</dbReference>
<dbReference type="EMBL" id="BKAU01000005">
    <property type="protein sequence ID" value="GEP97635.1"/>
    <property type="molecule type" value="Genomic_DNA"/>
</dbReference>
<feature type="transmembrane region" description="Helical" evidence="1">
    <location>
        <begin position="151"/>
        <end position="171"/>
    </location>
</feature>
<evidence type="ECO:0000313" key="4">
    <source>
        <dbReference type="Proteomes" id="UP000321436"/>
    </source>
</evidence>
<dbReference type="RefSeq" id="WP_146865410.1">
    <property type="nucleotide sequence ID" value="NZ_BKAU01000005.1"/>
</dbReference>
<dbReference type="SUPFAM" id="SSF52317">
    <property type="entry name" value="Class I glutamine amidotransferase-like"/>
    <property type="match status" value="1"/>
</dbReference>
<keyword evidence="4" id="KW-1185">Reference proteome</keyword>
<feature type="transmembrane region" description="Helical" evidence="1">
    <location>
        <begin position="183"/>
        <end position="203"/>
    </location>
</feature>
<dbReference type="GO" id="GO:0005886">
    <property type="term" value="C:plasma membrane"/>
    <property type="evidence" value="ECO:0007669"/>
    <property type="project" value="UniProtKB-SubCell"/>
</dbReference>